<reference evidence="3" key="1">
    <citation type="journal article" date="2020" name="mSystems">
        <title>Genome- and Community-Level Interaction Insights into Carbon Utilization and Element Cycling Functions of Hydrothermarchaeota in Hydrothermal Sediment.</title>
        <authorList>
            <person name="Zhou Z."/>
            <person name="Liu Y."/>
            <person name="Xu W."/>
            <person name="Pan J."/>
            <person name="Luo Z.H."/>
            <person name="Li M."/>
        </authorList>
    </citation>
    <scope>NUCLEOTIDE SEQUENCE [LARGE SCALE GENOMIC DNA]</scope>
    <source>
        <strain evidence="3">HyVt-389</strain>
    </source>
</reference>
<dbReference type="Pfam" id="PF05016">
    <property type="entry name" value="ParE_toxin"/>
    <property type="match status" value="1"/>
</dbReference>
<proteinExistence type="inferred from homology"/>
<name>A0A7C1ZEE6_DESA2</name>
<dbReference type="InterPro" id="IPR051803">
    <property type="entry name" value="TA_system_RelE-like_toxin"/>
</dbReference>
<dbReference type="PANTHER" id="PTHR33755">
    <property type="entry name" value="TOXIN PARE1-RELATED"/>
    <property type="match status" value="1"/>
</dbReference>
<evidence type="ECO:0000256" key="1">
    <source>
        <dbReference type="ARBA" id="ARBA00006226"/>
    </source>
</evidence>
<evidence type="ECO:0000313" key="3">
    <source>
        <dbReference type="EMBL" id="HEC67670.1"/>
    </source>
</evidence>
<dbReference type="SUPFAM" id="SSF143011">
    <property type="entry name" value="RelE-like"/>
    <property type="match status" value="1"/>
</dbReference>
<protein>
    <submittedName>
        <fullName evidence="3">Type II toxin-antitoxin system RelE/ParE family toxin</fullName>
    </submittedName>
</protein>
<dbReference type="NCBIfam" id="TIGR02385">
    <property type="entry name" value="RelE_StbE"/>
    <property type="match status" value="1"/>
</dbReference>
<dbReference type="PANTHER" id="PTHR33755:SF5">
    <property type="entry name" value="TYPE II TOXIN-ANTITOXIN SYSTEM RELE_PARE FAMILY TOXIN"/>
    <property type="match status" value="1"/>
</dbReference>
<dbReference type="InterPro" id="IPR007712">
    <property type="entry name" value="RelE/ParE_toxin"/>
</dbReference>
<dbReference type="InterPro" id="IPR035093">
    <property type="entry name" value="RelE/ParE_toxin_dom_sf"/>
</dbReference>
<sequence length="103" mass="12022">MGFKVIWSPEAVEDLEAIAEYIERDSEFYAKAVVSKILDVARSIKDFPKIGRIVPEIGDENIRERFVYSYRLVYQIQGHQILIVAVIHGKQMFENIIIERLRP</sequence>
<comment type="similarity">
    <text evidence="1">Belongs to the RelE toxin family.</text>
</comment>
<gene>
    <name evidence="3" type="ORF">ENI35_02490</name>
</gene>
<dbReference type="Proteomes" id="UP000885738">
    <property type="component" value="Unassembled WGS sequence"/>
</dbReference>
<dbReference type="AlphaFoldDB" id="A0A7C1ZEE6"/>
<dbReference type="Gene3D" id="3.30.2310.20">
    <property type="entry name" value="RelE-like"/>
    <property type="match status" value="1"/>
</dbReference>
<accession>A0A7C1ZEE6</accession>
<organism evidence="3">
    <name type="scientific">Desulfofervidus auxilii</name>
    <dbReference type="NCBI Taxonomy" id="1621989"/>
    <lineage>
        <taxon>Bacteria</taxon>
        <taxon>Pseudomonadati</taxon>
        <taxon>Thermodesulfobacteriota</taxon>
        <taxon>Candidatus Desulfofervidia</taxon>
        <taxon>Candidatus Desulfofervidales</taxon>
        <taxon>Candidatus Desulfofervidaceae</taxon>
        <taxon>Candidatus Desulfofervidus</taxon>
    </lineage>
</organism>
<comment type="caution">
    <text evidence="3">The sequence shown here is derived from an EMBL/GenBank/DDBJ whole genome shotgun (WGS) entry which is preliminary data.</text>
</comment>
<keyword evidence="2" id="KW-1277">Toxin-antitoxin system</keyword>
<dbReference type="EMBL" id="DRIH01000078">
    <property type="protein sequence ID" value="HEC67670.1"/>
    <property type="molecule type" value="Genomic_DNA"/>
</dbReference>
<evidence type="ECO:0000256" key="2">
    <source>
        <dbReference type="ARBA" id="ARBA00022649"/>
    </source>
</evidence>